<dbReference type="Gene3D" id="3.30.2290.10">
    <property type="entry name" value="PmbA/TldD superfamily"/>
    <property type="match status" value="1"/>
</dbReference>
<dbReference type="NCBIfam" id="NF008268">
    <property type="entry name" value="PRK11040.1"/>
    <property type="match status" value="1"/>
</dbReference>
<reference evidence="5 6" key="1">
    <citation type="submission" date="2018-10" db="EMBL/GenBank/DDBJ databases">
        <title>Genomic Encyclopedia of Type Strains, Phase IV (KMG-IV): sequencing the most valuable type-strain genomes for metagenomic binning, comparative biology and taxonomic classification.</title>
        <authorList>
            <person name="Goeker M."/>
        </authorList>
    </citation>
    <scope>NUCLEOTIDE SEQUENCE [LARGE SCALE GENOMIC DNA]</scope>
    <source>
        <strain evidence="5 6">DSM 3303</strain>
    </source>
</reference>
<dbReference type="GO" id="GO:0008237">
    <property type="term" value="F:metallopeptidase activity"/>
    <property type="evidence" value="ECO:0007669"/>
    <property type="project" value="InterPro"/>
</dbReference>
<comment type="similarity">
    <text evidence="1">Belongs to the peptidase U62 family.</text>
</comment>
<dbReference type="EMBL" id="RBID01000011">
    <property type="protein sequence ID" value="RKQ61277.1"/>
    <property type="molecule type" value="Genomic_DNA"/>
</dbReference>
<dbReference type="InterPro" id="IPR045569">
    <property type="entry name" value="Metalloprtase-TldD/E_C"/>
</dbReference>
<dbReference type="InterPro" id="IPR047657">
    <property type="entry name" value="PmbA"/>
</dbReference>
<dbReference type="SUPFAM" id="SSF111283">
    <property type="entry name" value="Putative modulator of DNA gyrase, PmbA/TldD"/>
    <property type="match status" value="1"/>
</dbReference>
<feature type="domain" description="Metalloprotease TldD/E N-terminal" evidence="2">
    <location>
        <begin position="32"/>
        <end position="96"/>
    </location>
</feature>
<dbReference type="RefSeq" id="WP_120810099.1">
    <property type="nucleotide sequence ID" value="NZ_RBID01000011.1"/>
</dbReference>
<name>A0A495BIV4_VOGIN</name>
<evidence type="ECO:0000313" key="6">
    <source>
        <dbReference type="Proteomes" id="UP000279384"/>
    </source>
</evidence>
<sequence>MSEQIFSYSSPELESIASRILELARAGGATAAEADISEGCGHSVSVRLAEVETIEYNRDKGVSITLYLGQKKGHASTSDFSDVALQDTVNAALNIARYTAADDCAGLADPALLLKAEQDRDLDLYHPWDLPVETAIELARECEAAARAVDARIRNSEGGTVSTHATRHCYANSHGFIGSQTTSRHSLSAAVIAESADAMQRDYWYSAARCSDDLLSAANVGRIAGERTVRRLDGRRIKTGQYPVVFEAPIAGSLLGHLVQAVSGGSLYRKSSFLLDSLGTEVCADIITIDEDPFVLRGLASGCCDDEGVATRQRRLVDNGVLQGYFLGSYSARKLGMQSTGHAGGPHNLTVQPTLAGGLDAVLQRMGSGLLVTELMGQGINMVTGDYSRGASGFWVENGVIAYPVEELTIAGNLRDMLKQIDAIGDDIDRRGSRHMGSVLLSSMMVAGEA</sequence>
<dbReference type="InterPro" id="IPR035068">
    <property type="entry name" value="TldD/PmbA_N"/>
</dbReference>
<dbReference type="Pfam" id="PF01523">
    <property type="entry name" value="PmbA_TldD_1st"/>
    <property type="match status" value="1"/>
</dbReference>
<dbReference type="InterPro" id="IPR036059">
    <property type="entry name" value="TldD/PmbA_sf"/>
</dbReference>
<evidence type="ECO:0000256" key="1">
    <source>
        <dbReference type="ARBA" id="ARBA00005836"/>
    </source>
</evidence>
<comment type="caution">
    <text evidence="5">The sequence shown here is derived from an EMBL/GenBank/DDBJ whole genome shotgun (WGS) entry which is preliminary data.</text>
</comment>
<dbReference type="GO" id="GO:0005829">
    <property type="term" value="C:cytosol"/>
    <property type="evidence" value="ECO:0007669"/>
    <property type="project" value="TreeGrafter"/>
</dbReference>
<evidence type="ECO:0000259" key="4">
    <source>
        <dbReference type="Pfam" id="PF19290"/>
    </source>
</evidence>
<dbReference type="Pfam" id="PF19289">
    <property type="entry name" value="PmbA_TldD_3rd"/>
    <property type="match status" value="1"/>
</dbReference>
<dbReference type="Pfam" id="PF19290">
    <property type="entry name" value="PmbA_TldD_2nd"/>
    <property type="match status" value="1"/>
</dbReference>
<evidence type="ECO:0000313" key="5">
    <source>
        <dbReference type="EMBL" id="RKQ61277.1"/>
    </source>
</evidence>
<feature type="domain" description="Metalloprotease TldD/E C-terminal" evidence="3">
    <location>
        <begin position="239"/>
        <end position="448"/>
    </location>
</feature>
<organism evidence="5 6">
    <name type="scientific">Vogesella indigofera</name>
    <name type="common">Pseudomonas indigofera</name>
    <dbReference type="NCBI Taxonomy" id="45465"/>
    <lineage>
        <taxon>Bacteria</taxon>
        <taxon>Pseudomonadati</taxon>
        <taxon>Pseudomonadota</taxon>
        <taxon>Betaproteobacteria</taxon>
        <taxon>Neisseriales</taxon>
        <taxon>Chromobacteriaceae</taxon>
        <taxon>Vogesella</taxon>
    </lineage>
</organism>
<dbReference type="PANTHER" id="PTHR43421">
    <property type="entry name" value="METALLOPROTEASE PMBA"/>
    <property type="match status" value="1"/>
</dbReference>
<dbReference type="Proteomes" id="UP000279384">
    <property type="component" value="Unassembled WGS sequence"/>
</dbReference>
<accession>A0A495BIV4</accession>
<dbReference type="InterPro" id="IPR045570">
    <property type="entry name" value="Metalloprtase-TldD/E_cen_dom"/>
</dbReference>
<dbReference type="AlphaFoldDB" id="A0A495BIV4"/>
<gene>
    <name evidence="5" type="ORF">C8E02_1046</name>
</gene>
<evidence type="ECO:0000259" key="2">
    <source>
        <dbReference type="Pfam" id="PF01523"/>
    </source>
</evidence>
<dbReference type="InterPro" id="IPR002510">
    <property type="entry name" value="Metalloprtase-TldD/E_N"/>
</dbReference>
<protein>
    <submittedName>
        <fullName evidence="5">Microcin-processing peptidase 1</fullName>
    </submittedName>
</protein>
<dbReference type="PANTHER" id="PTHR43421:SF1">
    <property type="entry name" value="METALLOPROTEASE PMBA"/>
    <property type="match status" value="1"/>
</dbReference>
<feature type="domain" description="Metalloprotease TldD/E central" evidence="4">
    <location>
        <begin position="125"/>
        <end position="232"/>
    </location>
</feature>
<evidence type="ECO:0000259" key="3">
    <source>
        <dbReference type="Pfam" id="PF19289"/>
    </source>
</evidence>
<proteinExistence type="inferred from homology"/>
<dbReference type="GO" id="GO:0006508">
    <property type="term" value="P:proteolysis"/>
    <property type="evidence" value="ECO:0007669"/>
    <property type="project" value="InterPro"/>
</dbReference>